<dbReference type="Pfam" id="PF18768">
    <property type="entry name" value="RNPP_C"/>
    <property type="match status" value="1"/>
</dbReference>
<dbReference type="InterPro" id="IPR001387">
    <property type="entry name" value="Cro/C1-type_HTH"/>
</dbReference>
<dbReference type="SMART" id="SM00530">
    <property type="entry name" value="HTH_XRE"/>
    <property type="match status" value="1"/>
</dbReference>
<keyword evidence="3" id="KW-1185">Reference proteome</keyword>
<reference evidence="2 3" key="1">
    <citation type="submission" date="2023-12" db="EMBL/GenBank/DDBJ databases">
        <authorList>
            <person name="Easwaran N."/>
            <person name="Lazarus H.P.S."/>
        </authorList>
    </citation>
    <scope>NUCLEOTIDE SEQUENCE [LARGE SCALE GENOMIC DNA]</scope>
    <source>
        <strain evidence="2 3">VIT-2023</strain>
    </source>
</reference>
<dbReference type="Gene3D" id="1.25.40.10">
    <property type="entry name" value="Tetratricopeptide repeat domain"/>
    <property type="match status" value="1"/>
</dbReference>
<sequence length="294" mass="34389">MMKINSLTSSIGTKIKQLRIEKQMTQNELCNGICSQAEISKIENGLNSPTVDLMKQIATRLKVPIALLFEELQENEEMERFDQTVSALLRDEKYEQIKRYISKHNNNENIELVILNAYFRIIVDLKQDQYDFRTATFLLNNLLIERDVQNESITLFIRIKTAIANLYAEHKLFHLTTNSYLDIEILLESLNSSLYVTSLIKIYFNHAQILLYQDLFEESKIYIQKGIELCLLHQQTFLLGHLYFQLGNYQEAVGIDSFQKTYTVAYTLLHALELKSTKQKVVDLKEEHLLFTFE</sequence>
<organism evidence="2 3">
    <name type="scientific">Exiguobacterium indicum</name>
    <dbReference type="NCBI Taxonomy" id="296995"/>
    <lineage>
        <taxon>Bacteria</taxon>
        <taxon>Bacillati</taxon>
        <taxon>Bacillota</taxon>
        <taxon>Bacilli</taxon>
        <taxon>Bacillales</taxon>
        <taxon>Bacillales Family XII. Incertae Sedis</taxon>
        <taxon>Exiguobacterium</taxon>
    </lineage>
</organism>
<gene>
    <name evidence="2" type="ORF">SZL87_02035</name>
</gene>
<dbReference type="RefSeq" id="WP_336448929.1">
    <property type="nucleotide sequence ID" value="NZ_JBAWKY010000001.1"/>
</dbReference>
<dbReference type="PROSITE" id="PS50943">
    <property type="entry name" value="HTH_CROC1"/>
    <property type="match status" value="1"/>
</dbReference>
<proteinExistence type="predicted"/>
<name>A0ABU8EE42_9BACL</name>
<dbReference type="Pfam" id="PF01381">
    <property type="entry name" value="HTH_3"/>
    <property type="match status" value="1"/>
</dbReference>
<dbReference type="SUPFAM" id="SSF47413">
    <property type="entry name" value="lambda repressor-like DNA-binding domains"/>
    <property type="match status" value="1"/>
</dbReference>
<dbReference type="CDD" id="cd00093">
    <property type="entry name" value="HTH_XRE"/>
    <property type="match status" value="1"/>
</dbReference>
<dbReference type="Proteomes" id="UP001387110">
    <property type="component" value="Unassembled WGS sequence"/>
</dbReference>
<dbReference type="InterPro" id="IPR011990">
    <property type="entry name" value="TPR-like_helical_dom_sf"/>
</dbReference>
<evidence type="ECO:0000313" key="2">
    <source>
        <dbReference type="EMBL" id="MEI4461198.1"/>
    </source>
</evidence>
<evidence type="ECO:0000259" key="1">
    <source>
        <dbReference type="PROSITE" id="PS50943"/>
    </source>
</evidence>
<dbReference type="InterPro" id="IPR041315">
    <property type="entry name" value="PlcR_TPR"/>
</dbReference>
<dbReference type="InterPro" id="IPR053163">
    <property type="entry name" value="HTH-type_regulator_Rgg"/>
</dbReference>
<dbReference type="InterPro" id="IPR010982">
    <property type="entry name" value="Lambda_DNA-bd_dom_sf"/>
</dbReference>
<feature type="domain" description="HTH cro/C1-type" evidence="1">
    <location>
        <begin position="15"/>
        <end position="68"/>
    </location>
</feature>
<protein>
    <submittedName>
        <fullName evidence="2">Helix-turn-helix domain-containing protein</fullName>
    </submittedName>
</protein>
<dbReference type="PANTHER" id="PTHR37038:SF14">
    <property type="entry name" value="TRANSCRIPTIONAL ACTIVATOR"/>
    <property type="match status" value="1"/>
</dbReference>
<dbReference type="PANTHER" id="PTHR37038">
    <property type="entry name" value="TRANSCRIPTIONAL REGULATOR-RELATED"/>
    <property type="match status" value="1"/>
</dbReference>
<dbReference type="EMBL" id="JBAWKY010000001">
    <property type="protein sequence ID" value="MEI4461198.1"/>
    <property type="molecule type" value="Genomic_DNA"/>
</dbReference>
<comment type="caution">
    <text evidence="2">The sequence shown here is derived from an EMBL/GenBank/DDBJ whole genome shotgun (WGS) entry which is preliminary data.</text>
</comment>
<accession>A0ABU8EE42</accession>
<evidence type="ECO:0000313" key="3">
    <source>
        <dbReference type="Proteomes" id="UP001387110"/>
    </source>
</evidence>